<evidence type="ECO:0000256" key="4">
    <source>
        <dbReference type="SAM" id="MobiDB-lite"/>
    </source>
</evidence>
<dbReference type="RefSeq" id="XP_066910848.1">
    <property type="nucleotide sequence ID" value="XM_067054747.1"/>
</dbReference>
<dbReference type="EnsemblMetazoa" id="CLYHEMT023957.1">
    <property type="protein sequence ID" value="CLYHEMP023957.1"/>
    <property type="gene ID" value="CLYHEMG023957"/>
</dbReference>
<keyword evidence="3" id="KW-0694">RNA-binding</keyword>
<dbReference type="PROSITE" id="PS50102">
    <property type="entry name" value="RRM"/>
    <property type="match status" value="2"/>
</dbReference>
<evidence type="ECO:0000313" key="6">
    <source>
        <dbReference type="EnsemblMetazoa" id="CLYHEMP023957.2"/>
    </source>
</evidence>
<proteinExistence type="predicted"/>
<evidence type="ECO:0000313" key="7">
    <source>
        <dbReference type="Proteomes" id="UP000594262"/>
    </source>
</evidence>
<dbReference type="GO" id="GO:0000785">
    <property type="term" value="C:chromatin"/>
    <property type="evidence" value="ECO:0007669"/>
    <property type="project" value="TreeGrafter"/>
</dbReference>
<dbReference type="EnsemblMetazoa" id="CLYHEMT023957.2">
    <property type="protein sequence ID" value="CLYHEMP023957.2"/>
    <property type="gene ID" value="CLYHEMG023957"/>
</dbReference>
<accession>A0A7M5XJB8</accession>
<dbReference type="InterPro" id="IPR012677">
    <property type="entry name" value="Nucleotide-bd_a/b_plait_sf"/>
</dbReference>
<dbReference type="GO" id="GO:0005654">
    <property type="term" value="C:nucleoplasm"/>
    <property type="evidence" value="ECO:0007669"/>
    <property type="project" value="TreeGrafter"/>
</dbReference>
<feature type="region of interest" description="Disordered" evidence="4">
    <location>
        <begin position="257"/>
        <end position="300"/>
    </location>
</feature>
<dbReference type="Proteomes" id="UP000594262">
    <property type="component" value="Unplaced"/>
</dbReference>
<feature type="compositionally biased region" description="Low complexity" evidence="4">
    <location>
        <begin position="261"/>
        <end position="289"/>
    </location>
</feature>
<feature type="domain" description="RRM" evidence="5">
    <location>
        <begin position="105"/>
        <end position="182"/>
    </location>
</feature>
<dbReference type="InterPro" id="IPR035979">
    <property type="entry name" value="RBD_domain_sf"/>
</dbReference>
<feature type="compositionally biased region" description="Gly residues" evidence="4">
    <location>
        <begin position="184"/>
        <end position="222"/>
    </location>
</feature>
<name>A0A7M5XJB8_9CNID</name>
<dbReference type="SUPFAM" id="SSF54928">
    <property type="entry name" value="RNA-binding domain, RBD"/>
    <property type="match status" value="2"/>
</dbReference>
<feature type="region of interest" description="Disordered" evidence="4">
    <location>
        <begin position="172"/>
        <end position="222"/>
    </location>
</feature>
<evidence type="ECO:0000256" key="2">
    <source>
        <dbReference type="ARBA" id="ARBA00023242"/>
    </source>
</evidence>
<keyword evidence="7" id="KW-1185">Reference proteome</keyword>
<keyword evidence="2" id="KW-0539">Nucleus</keyword>
<feature type="compositionally biased region" description="Gly residues" evidence="4">
    <location>
        <begin position="290"/>
        <end position="300"/>
    </location>
</feature>
<evidence type="ECO:0000256" key="3">
    <source>
        <dbReference type="PROSITE-ProRule" id="PRU00176"/>
    </source>
</evidence>
<dbReference type="Pfam" id="PF00076">
    <property type="entry name" value="RRM_1"/>
    <property type="match status" value="2"/>
</dbReference>
<evidence type="ECO:0000259" key="5">
    <source>
        <dbReference type="PROSITE" id="PS50102"/>
    </source>
</evidence>
<dbReference type="SMART" id="SM00360">
    <property type="entry name" value="RRM"/>
    <property type="match status" value="2"/>
</dbReference>
<dbReference type="AlphaFoldDB" id="A0A7M5XJB8"/>
<dbReference type="PANTHER" id="PTHR48033">
    <property type="entry name" value="RNA-BINDING (RRM/RBD/RNP MOTIFS) FAMILY PROTEIN"/>
    <property type="match status" value="1"/>
</dbReference>
<protein>
    <recommendedName>
        <fullName evidence="5">RRM domain-containing protein</fullName>
    </recommendedName>
</protein>
<dbReference type="GO" id="GO:0003723">
    <property type="term" value="F:RNA binding"/>
    <property type="evidence" value="ECO:0007669"/>
    <property type="project" value="UniProtKB-UniRule"/>
</dbReference>
<dbReference type="OrthoDB" id="1875751at2759"/>
<dbReference type="GO" id="GO:0010468">
    <property type="term" value="P:regulation of gene expression"/>
    <property type="evidence" value="ECO:0007669"/>
    <property type="project" value="TreeGrafter"/>
</dbReference>
<feature type="domain" description="RRM" evidence="5">
    <location>
        <begin position="15"/>
        <end position="100"/>
    </location>
</feature>
<dbReference type="PANTHER" id="PTHR48033:SF17">
    <property type="entry name" value="RRM DOMAIN-CONTAINING PROTEIN"/>
    <property type="match status" value="1"/>
</dbReference>
<reference evidence="6" key="1">
    <citation type="submission" date="2021-01" db="UniProtKB">
        <authorList>
            <consortium name="EnsemblMetazoa"/>
        </authorList>
    </citation>
    <scope>IDENTIFICATION</scope>
</reference>
<dbReference type="GeneID" id="136798167"/>
<sequence length="300" mass="32335">MADEKEDTRECEAMRKIFVGGLPKEVSDEQFLEYFSQFGNTIDNIVMKCPQTGSSRGFGFITYDASSAVENVFQKRPHILEGKTVDCKRAMPKEVNNASAHAKVTKLFVGGLKEGVTEDTLKEYFESRHQESCGKIVNIELVAGKPFGFIETSDNDFADRLVISEGNFSIDGKQMHLQKSDSTGGRGGGRGGRGGRGRGGGRGGFGGRGAGGRGGSRGGFGGRGGGYSNGGYGGYNQSQNDSYGQSYGQNYNQYGQGGYGQQSYGQNYQQNYGNYDQTSQGYGNYNQSYGQGGNQGGQRW</sequence>
<dbReference type="Gene3D" id="3.30.70.330">
    <property type="match status" value="2"/>
</dbReference>
<comment type="subcellular location">
    <subcellularLocation>
        <location evidence="1">Nucleus</location>
    </subcellularLocation>
</comment>
<dbReference type="InterPro" id="IPR000504">
    <property type="entry name" value="RRM_dom"/>
</dbReference>
<evidence type="ECO:0000256" key="1">
    <source>
        <dbReference type="ARBA" id="ARBA00004123"/>
    </source>
</evidence>
<organism evidence="6 7">
    <name type="scientific">Clytia hemisphaerica</name>
    <dbReference type="NCBI Taxonomy" id="252671"/>
    <lineage>
        <taxon>Eukaryota</taxon>
        <taxon>Metazoa</taxon>
        <taxon>Cnidaria</taxon>
        <taxon>Hydrozoa</taxon>
        <taxon>Hydroidolina</taxon>
        <taxon>Leptothecata</taxon>
        <taxon>Obeliida</taxon>
        <taxon>Clytiidae</taxon>
        <taxon>Clytia</taxon>
    </lineage>
</organism>